<keyword evidence="2" id="KW-0472">Membrane</keyword>
<feature type="coiled-coil region" evidence="1">
    <location>
        <begin position="24"/>
        <end position="51"/>
    </location>
</feature>
<name>A0A8S5RTD0_9VIRU</name>
<sequence>MLEFTFIIVIGLLSFGFFRLKRENFELVREYEELNAQNEEYSNKLVEILKIIEK</sequence>
<accession>A0A8S5RTD0</accession>
<keyword evidence="2" id="KW-0812">Transmembrane</keyword>
<reference evidence="3" key="1">
    <citation type="journal article" date="2021" name="Proc. Natl. Acad. Sci. U.S.A.">
        <title>A Catalog of Tens of Thousands of Viruses from Human Metagenomes Reveals Hidden Associations with Chronic Diseases.</title>
        <authorList>
            <person name="Tisza M.J."/>
            <person name="Buck C.B."/>
        </authorList>
    </citation>
    <scope>NUCLEOTIDE SEQUENCE</scope>
    <source>
        <strain evidence="3">CtS4A1</strain>
    </source>
</reference>
<dbReference type="EMBL" id="BK059155">
    <property type="protein sequence ID" value="DAE92752.1"/>
    <property type="molecule type" value="Genomic_DNA"/>
</dbReference>
<evidence type="ECO:0000313" key="3">
    <source>
        <dbReference type="EMBL" id="DAE92752.1"/>
    </source>
</evidence>
<evidence type="ECO:0000256" key="2">
    <source>
        <dbReference type="SAM" id="Phobius"/>
    </source>
</evidence>
<keyword evidence="1" id="KW-0175">Coiled coil</keyword>
<proteinExistence type="predicted"/>
<protein>
    <submittedName>
        <fullName evidence="3">Septum formation initiator</fullName>
    </submittedName>
</protein>
<feature type="transmembrane region" description="Helical" evidence="2">
    <location>
        <begin position="6"/>
        <end position="21"/>
    </location>
</feature>
<keyword evidence="2" id="KW-1133">Transmembrane helix</keyword>
<evidence type="ECO:0000256" key="1">
    <source>
        <dbReference type="SAM" id="Coils"/>
    </source>
</evidence>
<organism evidence="3">
    <name type="scientific">Inoviridae sp. ctS4A1</name>
    <dbReference type="NCBI Taxonomy" id="2825781"/>
    <lineage>
        <taxon>Viruses</taxon>
        <taxon>Monodnaviria</taxon>
        <taxon>Loebvirae</taxon>
        <taxon>Hofneiviricota</taxon>
        <taxon>Faserviricetes</taxon>
        <taxon>Tubulavirales</taxon>
        <taxon>Inoviridae</taxon>
    </lineage>
</organism>